<keyword evidence="2" id="KW-1185">Reference proteome</keyword>
<reference evidence="1 2" key="1">
    <citation type="submission" date="2016-03" db="EMBL/GenBank/DDBJ databases">
        <authorList>
            <person name="Ploux O."/>
        </authorList>
    </citation>
    <scope>NUCLEOTIDE SEQUENCE [LARGE SCALE GENOMIC DNA]</scope>
    <source>
        <strain evidence="1 2">UAMH 11012</strain>
    </source>
</reference>
<organism evidence="1 2">
    <name type="scientific">Phialocephala subalpina</name>
    <dbReference type="NCBI Taxonomy" id="576137"/>
    <lineage>
        <taxon>Eukaryota</taxon>
        <taxon>Fungi</taxon>
        <taxon>Dikarya</taxon>
        <taxon>Ascomycota</taxon>
        <taxon>Pezizomycotina</taxon>
        <taxon>Leotiomycetes</taxon>
        <taxon>Helotiales</taxon>
        <taxon>Mollisiaceae</taxon>
        <taxon>Phialocephala</taxon>
        <taxon>Phialocephala fortinii species complex</taxon>
    </lineage>
</organism>
<evidence type="ECO:0000313" key="1">
    <source>
        <dbReference type="EMBL" id="CZR57012.1"/>
    </source>
</evidence>
<gene>
    <name evidence="1" type="ORF">PAC_06901</name>
</gene>
<dbReference type="Proteomes" id="UP000184330">
    <property type="component" value="Unassembled WGS sequence"/>
</dbReference>
<dbReference type="AlphaFoldDB" id="A0A1L7WW72"/>
<accession>A0A1L7WW72</accession>
<name>A0A1L7WW72_9HELO</name>
<sequence length="502" mass="56710">MPTTEISTSMATIQMEENQLDLVEIRSTGDVLLDVQFKNTPECTKSIPKDALRSLRSRKLPIPSPRIIYRVRLDTLKKHSEYFRIMLKPQFAEGLAVEKALKELADTKQIASELDSEKLPMIRIIDEDTATKTFGREVVFRDMLRIIHGADPLTSPITTQFLTVLVLMADQYNVMSAVSRHMQKVLAAHKYPTTLDKNGEEILRQKVLIQFHTDQGVRFANSTKELILRGSSRWTGIEDTRTHEYQAPWWDLPSGVEVELAYRRTCVLRTIASIQNQYLAIYSSKDRQCKLGYDSSGSCDSFQLGEMVKFLTKKGLLSLVPFQAVSPEDPEYIWPEAYAGDIEYLIGVLRQCPSYQIDHNHGHCGLRTRLLPALDHIKSCIDTGLGIKLNRSKTGPTFDSWIPTEPVSSKKSFWVGGKDGEDVDVGGDKLKQFEFGPSRTKTILGGSGGNVERTPKGLFTAGRWNWVTELESPMMRTGESIICGLGEQFIDSYRPHSIWPYP</sequence>
<dbReference type="EMBL" id="FJOG01000009">
    <property type="protein sequence ID" value="CZR57012.1"/>
    <property type="molecule type" value="Genomic_DNA"/>
</dbReference>
<dbReference type="OrthoDB" id="5398371at2759"/>
<protein>
    <submittedName>
        <fullName evidence="1">Uncharacterized protein</fullName>
    </submittedName>
</protein>
<evidence type="ECO:0000313" key="2">
    <source>
        <dbReference type="Proteomes" id="UP000184330"/>
    </source>
</evidence>
<proteinExistence type="predicted"/>